<feature type="domain" description="HTH lysR-type" evidence="5">
    <location>
        <begin position="1"/>
        <end position="58"/>
    </location>
</feature>
<comment type="similarity">
    <text evidence="1">Belongs to the LysR transcriptional regulatory family.</text>
</comment>
<dbReference type="SUPFAM" id="SSF53850">
    <property type="entry name" value="Periplasmic binding protein-like II"/>
    <property type="match status" value="1"/>
</dbReference>
<dbReference type="InterPro" id="IPR000847">
    <property type="entry name" value="LysR_HTH_N"/>
</dbReference>
<evidence type="ECO:0000313" key="7">
    <source>
        <dbReference type="Proteomes" id="UP000053748"/>
    </source>
</evidence>
<dbReference type="Gene3D" id="1.10.10.10">
    <property type="entry name" value="Winged helix-like DNA-binding domain superfamily/Winged helix DNA-binding domain"/>
    <property type="match status" value="1"/>
</dbReference>
<name>A0A2J9V257_VIBMI</name>
<dbReference type="AlphaFoldDB" id="A0A2J9V257"/>
<dbReference type="PROSITE" id="PS50931">
    <property type="entry name" value="HTH_LYSR"/>
    <property type="match status" value="1"/>
</dbReference>
<organism evidence="6 7">
    <name type="scientific">Vibrio mimicus</name>
    <dbReference type="NCBI Taxonomy" id="674"/>
    <lineage>
        <taxon>Bacteria</taxon>
        <taxon>Pseudomonadati</taxon>
        <taxon>Pseudomonadota</taxon>
        <taxon>Gammaproteobacteria</taxon>
        <taxon>Vibrionales</taxon>
        <taxon>Vibrionaceae</taxon>
        <taxon>Vibrio</taxon>
    </lineage>
</organism>
<gene>
    <name evidence="6" type="ORF">AL544_018350</name>
</gene>
<dbReference type="FunFam" id="1.10.10.10:FF:000001">
    <property type="entry name" value="LysR family transcriptional regulator"/>
    <property type="match status" value="1"/>
</dbReference>
<comment type="caution">
    <text evidence="6">The sequence shown here is derived from an EMBL/GenBank/DDBJ whole genome shotgun (WGS) entry which is preliminary data.</text>
</comment>
<dbReference type="SUPFAM" id="SSF46785">
    <property type="entry name" value="Winged helix' DNA-binding domain"/>
    <property type="match status" value="1"/>
</dbReference>
<dbReference type="Pfam" id="PF03466">
    <property type="entry name" value="LysR_substrate"/>
    <property type="match status" value="1"/>
</dbReference>
<dbReference type="GO" id="GO:0003700">
    <property type="term" value="F:DNA-binding transcription factor activity"/>
    <property type="evidence" value="ECO:0007669"/>
    <property type="project" value="InterPro"/>
</dbReference>
<accession>A0A2J9V257</accession>
<dbReference type="OrthoDB" id="6621790at2"/>
<dbReference type="Gene3D" id="3.40.190.10">
    <property type="entry name" value="Periplasmic binding protein-like II"/>
    <property type="match status" value="2"/>
</dbReference>
<protein>
    <submittedName>
        <fullName evidence="6">LysR family transcriptional regulator</fullName>
    </submittedName>
</protein>
<dbReference type="Pfam" id="PF00126">
    <property type="entry name" value="HTH_1"/>
    <property type="match status" value="1"/>
</dbReference>
<dbReference type="STRING" id="674.VM_10015"/>
<evidence type="ECO:0000256" key="2">
    <source>
        <dbReference type="ARBA" id="ARBA00023015"/>
    </source>
</evidence>
<proteinExistence type="inferred from homology"/>
<dbReference type="InterPro" id="IPR005119">
    <property type="entry name" value="LysR_subst-bd"/>
</dbReference>
<evidence type="ECO:0000256" key="1">
    <source>
        <dbReference type="ARBA" id="ARBA00009437"/>
    </source>
</evidence>
<dbReference type="InterPro" id="IPR050389">
    <property type="entry name" value="LysR-type_TF"/>
</dbReference>
<sequence>MDLNLVRTFLVVAEFQSFTQAAEKLQLTQPAVSSAIKRLEKQYGQPLFTKNGRGIALTTKGHQLVPFFRQALNMIESTMRMRDHFNVLCNEAILHCLLPLENVALSESPPDKRQLLELLRQQNVDLILDTMLAKESAFVVEEIHHEPLAVICRAGHPRIQNTITKEAFYQEKHVFYSGVWDKLSGLEQICREPIEERQVDLVCGSIAGIVLYVSQSDSLAVISHSFAQKWASTLQLQVLECPISTGVIPYHLVYHKREANNPAHKALREKIKSQLANS</sequence>
<keyword evidence="2" id="KW-0805">Transcription regulation</keyword>
<evidence type="ECO:0000256" key="3">
    <source>
        <dbReference type="ARBA" id="ARBA00023125"/>
    </source>
</evidence>
<evidence type="ECO:0000256" key="4">
    <source>
        <dbReference type="ARBA" id="ARBA00023163"/>
    </source>
</evidence>
<dbReference type="PANTHER" id="PTHR30118">
    <property type="entry name" value="HTH-TYPE TRANSCRIPTIONAL REGULATOR LEUO-RELATED"/>
    <property type="match status" value="1"/>
</dbReference>
<keyword evidence="3" id="KW-0238">DNA-binding</keyword>
<dbReference type="InterPro" id="IPR036390">
    <property type="entry name" value="WH_DNA-bd_sf"/>
</dbReference>
<keyword evidence="4" id="KW-0804">Transcription</keyword>
<dbReference type="PANTHER" id="PTHR30118:SF6">
    <property type="entry name" value="HTH-TYPE TRANSCRIPTIONAL REGULATOR LEUO"/>
    <property type="match status" value="1"/>
</dbReference>
<dbReference type="RefSeq" id="WP_000365336.1">
    <property type="nucleotide sequence ID" value="NZ_CAWMSS010000001.1"/>
</dbReference>
<dbReference type="EMBL" id="LOSJ02000002">
    <property type="protein sequence ID" value="PNM57867.1"/>
    <property type="molecule type" value="Genomic_DNA"/>
</dbReference>
<dbReference type="GO" id="GO:0003677">
    <property type="term" value="F:DNA binding"/>
    <property type="evidence" value="ECO:0007669"/>
    <property type="project" value="UniProtKB-KW"/>
</dbReference>
<evidence type="ECO:0000259" key="5">
    <source>
        <dbReference type="PROSITE" id="PS50931"/>
    </source>
</evidence>
<dbReference type="Proteomes" id="UP000053748">
    <property type="component" value="Unassembled WGS sequence"/>
</dbReference>
<reference evidence="6" key="1">
    <citation type="submission" date="2017-12" db="EMBL/GenBank/DDBJ databases">
        <title>FDA dAtabase for Regulatory Grade micrObial Sequences (FDA-ARGOS): Supporting development and validation of Infectious Disease Dx tests.</title>
        <authorList>
            <person name="Hoffmann M."/>
            <person name="Allard M."/>
            <person name="Evans P."/>
            <person name="Brown E."/>
            <person name="Tallon L.J."/>
            <person name="Sadzewicz L."/>
            <person name="Sengamalay N."/>
            <person name="Ott S."/>
            <person name="Godinez A."/>
            <person name="Nagaraj S."/>
            <person name="Vavikolanu K."/>
            <person name="Aluvathingal J."/>
            <person name="Nadendla S."/>
            <person name="Hobson J."/>
            <person name="Sichtig H."/>
        </authorList>
    </citation>
    <scope>NUCLEOTIDE SEQUENCE [LARGE SCALE GENOMIC DNA]</scope>
    <source>
        <strain evidence="6">FDAARGOS_113</strain>
    </source>
</reference>
<dbReference type="PRINTS" id="PR00039">
    <property type="entry name" value="HTHLYSR"/>
</dbReference>
<keyword evidence="7" id="KW-1185">Reference proteome</keyword>
<dbReference type="InterPro" id="IPR036388">
    <property type="entry name" value="WH-like_DNA-bd_sf"/>
</dbReference>
<evidence type="ECO:0000313" key="6">
    <source>
        <dbReference type="EMBL" id="PNM57867.1"/>
    </source>
</evidence>